<dbReference type="PANTHER" id="PTHR12670">
    <property type="entry name" value="CERAMIDASE"/>
    <property type="match status" value="1"/>
</dbReference>
<dbReference type="KEGG" id="ame:409628"/>
<dbReference type="RefSeq" id="XP_006559728.2">
    <property type="nucleotide sequence ID" value="XM_006559665.3"/>
</dbReference>
<evidence type="ECO:0000256" key="7">
    <source>
        <dbReference type="RuleBase" id="RU366019"/>
    </source>
</evidence>
<dbReference type="EnsemblMetazoa" id="XM_006559667">
    <property type="protein sequence ID" value="XP_006559730"/>
    <property type="gene ID" value="LOC409628"/>
</dbReference>
<reference evidence="13 14" key="2">
    <citation type="submission" date="2025-04" db="UniProtKB">
        <authorList>
            <consortium name="RefSeq"/>
        </authorList>
    </citation>
    <scope>IDENTIFICATION</scope>
    <source>
        <strain evidence="13 14">DH4</strain>
        <tissue evidence="13 14">Whole body</tissue>
    </source>
</reference>
<evidence type="ECO:0000313" key="12">
    <source>
        <dbReference type="Proteomes" id="UP000005203"/>
    </source>
</evidence>
<keyword evidence="12" id="KW-1185">Reference proteome</keyword>
<feature type="domain" description="Neutral/alkaline non-lysosomal ceramidase N-terminal" evidence="9">
    <location>
        <begin position="29"/>
        <end position="536"/>
    </location>
</feature>
<evidence type="ECO:0000259" key="9">
    <source>
        <dbReference type="Pfam" id="PF04734"/>
    </source>
</evidence>
<evidence type="ECO:0000256" key="8">
    <source>
        <dbReference type="SAM" id="SignalP"/>
    </source>
</evidence>
<feature type="binding site" evidence="6">
    <location>
        <position position="469"/>
    </location>
    <ligand>
        <name>Zn(2+)</name>
        <dbReference type="ChEBI" id="CHEBI:29105"/>
    </ligand>
</feature>
<dbReference type="Gene3D" id="2.60.40.2300">
    <property type="entry name" value="Neutral/alkaline non-lysosomal ceramidase, C-terminal domain"/>
    <property type="match status" value="1"/>
</dbReference>
<accession>A0A8B6YTL0</accession>
<dbReference type="EnsemblMetazoa" id="XM_006559666">
    <property type="protein sequence ID" value="XP_006559729"/>
    <property type="gene ID" value="LOC409628"/>
</dbReference>
<feature type="binding site" evidence="6">
    <location>
        <position position="508"/>
    </location>
    <ligand>
        <name>Zn(2+)</name>
        <dbReference type="ChEBI" id="CHEBI:29105"/>
    </ligand>
</feature>
<accession>A0A8B6YWW0</accession>
<evidence type="ECO:0000313" key="13">
    <source>
        <dbReference type="RefSeq" id="XP_006559728.2"/>
    </source>
</evidence>
<keyword evidence="4 7" id="KW-0378">Hydrolase</keyword>
<evidence type="ECO:0000256" key="2">
    <source>
        <dbReference type="ARBA" id="ARBA00011891"/>
    </source>
</evidence>
<proteinExistence type="inferred from homology"/>
<dbReference type="AlphaFoldDB" id="A0A7M7GRB8"/>
<dbReference type="OrthoDB" id="191371at2759"/>
<dbReference type="GO" id="GO:0005576">
    <property type="term" value="C:extracellular region"/>
    <property type="evidence" value="ECO:0007669"/>
    <property type="project" value="TreeGrafter"/>
</dbReference>
<protein>
    <recommendedName>
        <fullName evidence="3 7">Neutral ceramidase</fullName>
        <ecNumber evidence="2 7">3.5.1.23</ecNumber>
    </recommendedName>
</protein>
<evidence type="ECO:0000313" key="15">
    <source>
        <dbReference type="RefSeq" id="XP_006559730.2"/>
    </source>
</evidence>
<dbReference type="EnsemblMetazoa" id="XM_393129">
    <property type="protein sequence ID" value="XP_393129"/>
    <property type="gene ID" value="LOC409628"/>
</dbReference>
<dbReference type="RefSeq" id="XP_006559729.2">
    <property type="nucleotide sequence ID" value="XM_006559666.3"/>
</dbReference>
<dbReference type="GO" id="GO:0046512">
    <property type="term" value="P:sphingosine biosynthetic process"/>
    <property type="evidence" value="ECO:0007669"/>
    <property type="project" value="TreeGrafter"/>
</dbReference>
<evidence type="ECO:0000313" key="14">
    <source>
        <dbReference type="RefSeq" id="XP_006559729.2"/>
    </source>
</evidence>
<dbReference type="GO" id="GO:0017040">
    <property type="term" value="F:N-acylsphingosine amidohydrolase activity"/>
    <property type="evidence" value="ECO:0007669"/>
    <property type="project" value="UniProtKB-UniRule"/>
</dbReference>
<evidence type="ECO:0000256" key="5">
    <source>
        <dbReference type="PIRSR" id="PIRSR606823-1"/>
    </source>
</evidence>
<dbReference type="GeneID" id="409628"/>
<evidence type="ECO:0000313" key="11">
    <source>
        <dbReference type="EnsemblMetazoa" id="XP_006559730"/>
    </source>
</evidence>
<dbReference type="EnsemblMetazoa" id="XM_006559665">
    <property type="protein sequence ID" value="XP_006559728"/>
    <property type="gene ID" value="LOC409628"/>
</dbReference>
<dbReference type="EC" id="3.5.1.23" evidence="2 7"/>
<keyword evidence="7" id="KW-0443">Lipid metabolism</keyword>
<dbReference type="InterPro" id="IPR031329">
    <property type="entry name" value="NEUT/ALK_ceramidase_N"/>
</dbReference>
<dbReference type="InterPro" id="IPR006823">
    <property type="entry name" value="Ceramidase_alk"/>
</dbReference>
<feature type="binding site" evidence="6">
    <location>
        <position position="119"/>
    </location>
    <ligand>
        <name>Zn(2+)</name>
        <dbReference type="ChEBI" id="CHEBI:29105"/>
    </ligand>
</feature>
<keyword evidence="8" id="KW-0732">Signal</keyword>
<keyword evidence="6" id="KW-0862">Zinc</keyword>
<evidence type="ECO:0000256" key="4">
    <source>
        <dbReference type="ARBA" id="ARBA00022801"/>
    </source>
</evidence>
<gene>
    <name evidence="13 14 15 16" type="primary">LOC409628</name>
</gene>
<dbReference type="GO" id="GO:0042759">
    <property type="term" value="P:long-chain fatty acid biosynthetic process"/>
    <property type="evidence" value="ECO:0007669"/>
    <property type="project" value="TreeGrafter"/>
</dbReference>
<keyword evidence="7" id="KW-0746">Sphingolipid metabolism</keyword>
<comment type="catalytic activity">
    <reaction evidence="7">
        <text>an N-acylsphing-4-enine + H2O = sphing-4-enine + a fatty acid</text>
        <dbReference type="Rhea" id="RHEA:20856"/>
        <dbReference type="ChEBI" id="CHEBI:15377"/>
        <dbReference type="ChEBI" id="CHEBI:28868"/>
        <dbReference type="ChEBI" id="CHEBI:52639"/>
        <dbReference type="ChEBI" id="CHEBI:57756"/>
        <dbReference type="EC" id="3.5.1.23"/>
    </reaction>
</comment>
<dbReference type="CTD" id="43618"/>
<accession>A0A7M7GL98</accession>
<feature type="binding site" evidence="6">
    <location>
        <position position="229"/>
    </location>
    <ligand>
        <name>Zn(2+)</name>
        <dbReference type="ChEBI" id="CHEBI:29105"/>
    </ligand>
</feature>
<name>A0A7M7GRB8_APIME</name>
<dbReference type="RefSeq" id="XP_006559730.2">
    <property type="nucleotide sequence ID" value="XM_006559667.3"/>
</dbReference>
<feature type="chain" id="PRO_5044659511" description="Neutral ceramidase" evidence="8">
    <location>
        <begin position="28"/>
        <end position="715"/>
    </location>
</feature>
<dbReference type="GO" id="GO:0016020">
    <property type="term" value="C:membrane"/>
    <property type="evidence" value="ECO:0007669"/>
    <property type="project" value="GOC"/>
</dbReference>
<evidence type="ECO:0000259" key="10">
    <source>
        <dbReference type="Pfam" id="PF17048"/>
    </source>
</evidence>
<dbReference type="PANTHER" id="PTHR12670:SF1">
    <property type="entry name" value="NEUTRAL CERAMIDASE"/>
    <property type="match status" value="1"/>
</dbReference>
<comment type="cofactor">
    <cofactor evidence="6">
        <name>Zn(2+)</name>
        <dbReference type="ChEBI" id="CHEBI:29105"/>
    </cofactor>
    <text evidence="6">Binds 1 zinc ion per subunit.</text>
</comment>
<dbReference type="Proteomes" id="UP000005203">
    <property type="component" value="Linkage group LG8"/>
</dbReference>
<comment type="similarity">
    <text evidence="1 7">Belongs to the neutral ceramidase family.</text>
</comment>
<dbReference type="InterPro" id="IPR038445">
    <property type="entry name" value="NCDase_C_sf"/>
</dbReference>
<dbReference type="RefSeq" id="XP_393129.4">
    <property type="nucleotide sequence ID" value="XM_393129.7"/>
</dbReference>
<keyword evidence="6" id="KW-0479">Metal-binding</keyword>
<organism evidence="11">
    <name type="scientific">Apis mellifera</name>
    <name type="common">Honeybee</name>
    <dbReference type="NCBI Taxonomy" id="7460"/>
    <lineage>
        <taxon>Eukaryota</taxon>
        <taxon>Metazoa</taxon>
        <taxon>Ecdysozoa</taxon>
        <taxon>Arthropoda</taxon>
        <taxon>Hexapoda</taxon>
        <taxon>Insecta</taxon>
        <taxon>Pterygota</taxon>
        <taxon>Neoptera</taxon>
        <taxon>Endopterygota</taxon>
        <taxon>Hymenoptera</taxon>
        <taxon>Apocrita</taxon>
        <taxon>Aculeata</taxon>
        <taxon>Apoidea</taxon>
        <taxon>Anthophila</taxon>
        <taxon>Apidae</taxon>
        <taxon>Apis</taxon>
    </lineage>
</organism>
<feature type="domain" description="Neutral/alkaline non-lysosomal ceramidase C-terminal" evidence="10">
    <location>
        <begin position="548"/>
        <end position="701"/>
    </location>
</feature>
<dbReference type="Pfam" id="PF04734">
    <property type="entry name" value="Ceramidase_alk"/>
    <property type="match status" value="1"/>
</dbReference>
<dbReference type="GO" id="GO:0046514">
    <property type="term" value="P:ceramide catabolic process"/>
    <property type="evidence" value="ECO:0007669"/>
    <property type="project" value="InterPro"/>
</dbReference>
<dbReference type="Pfam" id="PF17048">
    <property type="entry name" value="Ceramidse_alk_C"/>
    <property type="match status" value="1"/>
</dbReference>
<dbReference type="GO" id="GO:0046872">
    <property type="term" value="F:metal ion binding"/>
    <property type="evidence" value="ECO:0007669"/>
    <property type="project" value="UniProtKB-KW"/>
</dbReference>
<evidence type="ECO:0000313" key="16">
    <source>
        <dbReference type="RefSeq" id="XP_393129.4"/>
    </source>
</evidence>
<accession>A0A7M7GRB8</accession>
<evidence type="ECO:0000256" key="1">
    <source>
        <dbReference type="ARBA" id="ARBA00009835"/>
    </source>
</evidence>
<feature type="signal peptide" evidence="8">
    <location>
        <begin position="1"/>
        <end position="27"/>
    </location>
</feature>
<dbReference type="InterPro" id="IPR031331">
    <property type="entry name" value="NEUT/ALK_ceramidase_C"/>
</dbReference>
<sequence>MEAPALLRTLALLTIWLLQVAVPGAVASYTIGVGRADTTGPVAEIVFMGYAKIDQKGSGLHLRTFSRAFIIDDGVERFVFVSVDSAMIGNGIRQTVVENLQKQYGDLYTEKNVMISATHSHSTPGGFMLHMLFDLTTFGFVRETFDAMVNGITKSIERAHNAMVPGRLFITHGEVHGVNINRSPFAYLNNPKVERDKYRDNVDKILTQIQFYKNEDNKPLGVINWFAIHPTSMNNTNHLVSSDNIGYASVLFERIMNNDSLIGKGPFVAAFASSNLGDVSPNTRGPKCEFSGNNCSKQYTCPGRKEMCFASGPGRNMFESTSIIANRMFKESWRLWQYGDVKEVIGPLRVVHRYVNMVEQTAEYYNETTQRTETVRGCEPAMGYSFAAGTIDGPGSFSFRQGTTSANPMWNVVRNLLATPTNEDIKCHGAKPILLATGHMTLPYEWQPKIVATQVALIGNVVIAGVPGEFTTMSGRRLREAIKTVMNDASDDETSVIVAGLCNTYSDYVTTPEEYQIQRYEGASTIFGPHTLTIYLKQYQELVTAAILKKDVEPGPEPVDLRKKTLVSFVTPVLYDTPIWGKNFGDCVKQPQKLAKPGDIVTAVFVSGHPRNNLMTESSFLTIERLGVDEVWLPVATDANWETKFEWQRMSMVLGSSQVTITWQVPEDIKAGEYRIRHNGYYRYILGGIFPYYGVSNHFQVVSTESSCCKRRYYE</sequence>
<reference evidence="11" key="1">
    <citation type="submission" date="2021-01" db="UniProtKB">
        <authorList>
            <consortium name="EnsemblMetazoa"/>
        </authorList>
    </citation>
    <scope>IDENTIFICATION</scope>
    <source>
        <strain evidence="11">DH4</strain>
    </source>
</reference>
<evidence type="ECO:0000256" key="6">
    <source>
        <dbReference type="PIRSR" id="PIRSR606823-2"/>
    </source>
</evidence>
<evidence type="ECO:0000256" key="3">
    <source>
        <dbReference type="ARBA" id="ARBA00019235"/>
    </source>
</evidence>
<feature type="active site" description="Nucleophile" evidence="5">
    <location>
        <position position="280"/>
    </location>
</feature>